<name>A0A1G1T8N0_9BACT</name>
<dbReference type="InterPro" id="IPR013517">
    <property type="entry name" value="FG-GAP"/>
</dbReference>
<dbReference type="InterPro" id="IPR026444">
    <property type="entry name" value="Secre_tail"/>
</dbReference>
<keyword evidence="1" id="KW-0732">Signal</keyword>
<dbReference type="PANTHER" id="PTHR44103:SF1">
    <property type="entry name" value="PROPROTEIN CONVERTASE P"/>
    <property type="match status" value="1"/>
</dbReference>
<keyword evidence="4" id="KW-1185">Reference proteome</keyword>
<dbReference type="Pfam" id="PF18962">
    <property type="entry name" value="Por_Secre_tail"/>
    <property type="match status" value="1"/>
</dbReference>
<evidence type="ECO:0000313" key="3">
    <source>
        <dbReference type="EMBL" id="OGX87227.1"/>
    </source>
</evidence>
<dbReference type="InterPro" id="IPR028994">
    <property type="entry name" value="Integrin_alpha_N"/>
</dbReference>
<comment type="caution">
    <text evidence="3">The sequence shown here is derived from an EMBL/GenBank/DDBJ whole genome shotgun (WGS) entry which is preliminary data.</text>
</comment>
<dbReference type="EMBL" id="MDZC01000044">
    <property type="protein sequence ID" value="OGX87227.1"/>
    <property type="molecule type" value="Genomic_DNA"/>
</dbReference>
<evidence type="ECO:0000313" key="4">
    <source>
        <dbReference type="Proteomes" id="UP000177791"/>
    </source>
</evidence>
<reference evidence="3 4" key="1">
    <citation type="submission" date="2016-08" db="EMBL/GenBank/DDBJ databases">
        <title>Hymenobacter coccineus sp. nov., Hymenobacter lapidarius sp. nov. and Hymenobacter glacialis sp. nov., isolated from Antarctic soil.</title>
        <authorList>
            <person name="Sedlacek I."/>
            <person name="Kralova S."/>
            <person name="Kyrova K."/>
            <person name="Maslanova I."/>
            <person name="Stankova E."/>
            <person name="Vrbovska V."/>
            <person name="Nemec M."/>
            <person name="Bartak M."/>
            <person name="Svec P."/>
            <person name="Busse H.-J."/>
            <person name="Pantucek R."/>
        </authorList>
    </citation>
    <scope>NUCLEOTIDE SEQUENCE [LARGE SCALE GENOMIC DNA]</scope>
    <source>
        <strain evidence="3 4">CCM 8648</strain>
    </source>
</reference>
<proteinExistence type="predicted"/>
<feature type="domain" description="Secretion system C-terminal sorting" evidence="2">
    <location>
        <begin position="713"/>
        <end position="780"/>
    </location>
</feature>
<dbReference type="Gene3D" id="2.130.10.130">
    <property type="entry name" value="Integrin alpha, N-terminal"/>
    <property type="match status" value="3"/>
</dbReference>
<dbReference type="SUPFAM" id="SSF69318">
    <property type="entry name" value="Integrin alpha N-terminal domain"/>
    <property type="match status" value="2"/>
</dbReference>
<protein>
    <recommendedName>
        <fullName evidence="2">Secretion system C-terminal sorting domain-containing protein</fullName>
    </recommendedName>
</protein>
<dbReference type="Proteomes" id="UP000177791">
    <property type="component" value="Unassembled WGS sequence"/>
</dbReference>
<organism evidence="3 4">
    <name type="scientific">Hymenobacter glacialis</name>
    <dbReference type="NCBI Taxonomy" id="1908236"/>
    <lineage>
        <taxon>Bacteria</taxon>
        <taxon>Pseudomonadati</taxon>
        <taxon>Bacteroidota</taxon>
        <taxon>Cytophagia</taxon>
        <taxon>Cytophagales</taxon>
        <taxon>Hymenobacteraceae</taxon>
        <taxon>Hymenobacter</taxon>
    </lineage>
</organism>
<sequence length="783" mass="83853">MIFEPIFNTRLKSHYSCALMTRFILLLLVLAVFSGEAKAQSGPGFGFEYRSVAQVVQGVDTLRHAWAGGFNTPQFSAIDLNNDGQNDLFAFDHESSRVYTFLSVAAPGTAAGRRWQYAPEYESVFPNDLQGWALLRDYDCDGRADLFTYINGGEIRVFRNVLVNGRPSFQLATNQIRFSGSFAGTANLTVGGYNLPAIQDVNGDGKLDIMTYDFISASFIELYLNTSPGTCGGALTFSIATDNWGKLQACGGCASYMFNNQPCFAARPAHTGGHSLLLLDLDGDGDQDLLDGRDNCPELVSLLNQGTAAAPVLTQAGISASFPSAATPVRVPVFPAGYSIDANFDGRPDLVVAPNMLNNIADQVSLRNHVQLFENTAPSGAPAFAYRPAGFLQNDMIDVSEGAAPALGDLDGDGLPDLLIGNHADRVGNVYRATLTYYRNVGTRTRPVFRFVTDDYLGLSARGLEGLKPVLVDLNRDGALDLAYAAWNKTTNAIYYILNTAAAGQQVAFNAANAVSLNPQGATTTGVLPYARGDMPTFTDVDNDGYVDLLIGTNETREPGMSLRYFRNRGSGTLDNAFVLVDNDFGRIRTATGGRPFNLSASVADVDGDGQPDLLTADASGLLRFFSNYRAQTNIFAERTDILYNPLSGQYETTQLGRENASHTALATADVNGDGAPELFIGTQAGGILTYSTRNRTVTAAQTPAARALALSIYPNPATATVTVETAKPTRISVLDLSGRVVRTTAIAQRRQNLDLNGLASGVYLVRAQGADGSAAVQRLLVQ</sequence>
<dbReference type="STRING" id="1908236.BEN48_11715"/>
<dbReference type="Pfam" id="PF13517">
    <property type="entry name" value="FG-GAP_3"/>
    <property type="match status" value="2"/>
</dbReference>
<evidence type="ECO:0000259" key="2">
    <source>
        <dbReference type="Pfam" id="PF18962"/>
    </source>
</evidence>
<accession>A0A1G1T8N0</accession>
<dbReference type="PANTHER" id="PTHR44103">
    <property type="entry name" value="PROPROTEIN CONVERTASE P"/>
    <property type="match status" value="1"/>
</dbReference>
<dbReference type="NCBIfam" id="TIGR04183">
    <property type="entry name" value="Por_Secre_tail"/>
    <property type="match status" value="1"/>
</dbReference>
<dbReference type="AlphaFoldDB" id="A0A1G1T8N0"/>
<gene>
    <name evidence="3" type="ORF">BEN48_11715</name>
</gene>
<evidence type="ECO:0000256" key="1">
    <source>
        <dbReference type="ARBA" id="ARBA00022729"/>
    </source>
</evidence>